<organism evidence="2 3">
    <name type="scientific">Planobispora takensis</name>
    <dbReference type="NCBI Taxonomy" id="1367882"/>
    <lineage>
        <taxon>Bacteria</taxon>
        <taxon>Bacillati</taxon>
        <taxon>Actinomycetota</taxon>
        <taxon>Actinomycetes</taxon>
        <taxon>Streptosporangiales</taxon>
        <taxon>Streptosporangiaceae</taxon>
        <taxon>Planobispora</taxon>
    </lineage>
</organism>
<name>A0A8J3WSK5_9ACTN</name>
<evidence type="ECO:0000313" key="2">
    <source>
        <dbReference type="EMBL" id="GII00759.1"/>
    </source>
</evidence>
<dbReference type="EMBL" id="BOOK01000018">
    <property type="protein sequence ID" value="GII00759.1"/>
    <property type="molecule type" value="Genomic_DNA"/>
</dbReference>
<keyword evidence="3" id="KW-1185">Reference proteome</keyword>
<proteinExistence type="predicted"/>
<feature type="compositionally biased region" description="Basic and acidic residues" evidence="1">
    <location>
        <begin position="47"/>
        <end position="58"/>
    </location>
</feature>
<accession>A0A8J3WSK5</accession>
<reference evidence="2" key="1">
    <citation type="submission" date="2021-01" db="EMBL/GenBank/DDBJ databases">
        <title>Whole genome shotgun sequence of Planobispora takensis NBRC 109077.</title>
        <authorList>
            <person name="Komaki H."/>
            <person name="Tamura T."/>
        </authorList>
    </citation>
    <scope>NUCLEOTIDE SEQUENCE</scope>
    <source>
        <strain evidence="2">NBRC 109077</strain>
    </source>
</reference>
<evidence type="ECO:0000313" key="3">
    <source>
        <dbReference type="Proteomes" id="UP000634476"/>
    </source>
</evidence>
<protein>
    <submittedName>
        <fullName evidence="2">Uncharacterized protein</fullName>
    </submittedName>
</protein>
<feature type="region of interest" description="Disordered" evidence="1">
    <location>
        <begin position="23"/>
        <end position="76"/>
    </location>
</feature>
<sequence length="109" mass="11941">MYDVLVAIGSVVLKQVKEACEPQRGSTRTFTGKDAGVRVPTRSRRSLGGDEGRAREVEAGPDGWGNRPAPYLSRPRTPPASGFLPCVPVTPRCAFHLVGLLELTRRKRR</sequence>
<evidence type="ECO:0000256" key="1">
    <source>
        <dbReference type="SAM" id="MobiDB-lite"/>
    </source>
</evidence>
<dbReference type="AlphaFoldDB" id="A0A8J3WSK5"/>
<gene>
    <name evidence="2" type="ORF">Pta02_27670</name>
</gene>
<dbReference type="Proteomes" id="UP000634476">
    <property type="component" value="Unassembled WGS sequence"/>
</dbReference>
<comment type="caution">
    <text evidence="2">The sequence shown here is derived from an EMBL/GenBank/DDBJ whole genome shotgun (WGS) entry which is preliminary data.</text>
</comment>